<dbReference type="InterPro" id="IPR036102">
    <property type="entry name" value="OsmC/Ohrsf"/>
</dbReference>
<reference evidence="1" key="1">
    <citation type="submission" date="2024-06" db="EMBL/GenBank/DDBJ databases">
        <title>Micromonospora sp. strain HUAS YX12 genome sequences.</title>
        <authorList>
            <person name="Mo P."/>
        </authorList>
    </citation>
    <scope>NUCLEOTIDE SEQUENCE</scope>
    <source>
        <strain evidence="1">HUAS YX12</strain>
    </source>
</reference>
<gene>
    <name evidence="1" type="ORF">ABIH81_26725</name>
</gene>
<dbReference type="InterPro" id="IPR003718">
    <property type="entry name" value="OsmC/Ohr_fam"/>
</dbReference>
<dbReference type="InterPro" id="IPR015946">
    <property type="entry name" value="KH_dom-like_a/b"/>
</dbReference>
<sequence>MSDDTFRSVEIERTSVGRYVVRNARGGELSMGTGEDATFTPVELLLAALGGCTAVDVDHVTSRRAEPTRFAVTVSGDKIRDPEAGNRMENLTVTFAVTFPDGADGDRAREVLPRSLRQSHDRLCTVSRTVELGTPVSVVDATADPDSTEPR</sequence>
<dbReference type="SUPFAM" id="SSF82784">
    <property type="entry name" value="OsmC-like"/>
    <property type="match status" value="1"/>
</dbReference>
<protein>
    <submittedName>
        <fullName evidence="1">OsmC family protein</fullName>
    </submittedName>
</protein>
<organism evidence="1">
    <name type="scientific">Micromonospora sp. HUAS YX12</name>
    <dbReference type="NCBI Taxonomy" id="3156396"/>
    <lineage>
        <taxon>Bacteria</taxon>
        <taxon>Bacillati</taxon>
        <taxon>Actinomycetota</taxon>
        <taxon>Actinomycetes</taxon>
        <taxon>Micromonosporales</taxon>
        <taxon>Micromonosporaceae</taxon>
        <taxon>Micromonospora</taxon>
    </lineage>
</organism>
<dbReference type="RefSeq" id="WP_349877641.1">
    <property type="nucleotide sequence ID" value="NZ_CP157974.1"/>
</dbReference>
<dbReference type="EMBL" id="CP157974">
    <property type="protein sequence ID" value="XBT81209.1"/>
    <property type="molecule type" value="Genomic_DNA"/>
</dbReference>
<accession>A0AAU7QZ76</accession>
<dbReference type="AlphaFoldDB" id="A0AAU7QZ76"/>
<name>A0AAU7QZ76_9ACTN</name>
<dbReference type="PANTHER" id="PTHR34352:SF1">
    <property type="entry name" value="PROTEIN YHFA"/>
    <property type="match status" value="1"/>
</dbReference>
<dbReference type="Gene3D" id="3.30.300.20">
    <property type="match status" value="1"/>
</dbReference>
<dbReference type="Pfam" id="PF02566">
    <property type="entry name" value="OsmC"/>
    <property type="match status" value="1"/>
</dbReference>
<evidence type="ECO:0000313" key="1">
    <source>
        <dbReference type="EMBL" id="XBT81209.1"/>
    </source>
</evidence>
<dbReference type="PANTHER" id="PTHR34352">
    <property type="entry name" value="PROTEIN YHFA"/>
    <property type="match status" value="1"/>
</dbReference>
<proteinExistence type="predicted"/>